<accession>A0A7D6Z1K9</accession>
<feature type="compositionally biased region" description="Polar residues" evidence="1">
    <location>
        <begin position="156"/>
        <end position="167"/>
    </location>
</feature>
<dbReference type="Proteomes" id="UP000515512">
    <property type="component" value="Chromosome"/>
</dbReference>
<evidence type="ECO:0000313" key="3">
    <source>
        <dbReference type="Proteomes" id="UP000515512"/>
    </source>
</evidence>
<evidence type="ECO:0000313" key="2">
    <source>
        <dbReference type="EMBL" id="QLY30386.1"/>
    </source>
</evidence>
<protein>
    <recommendedName>
        <fullName evidence="4">Resolvase-like protein</fullName>
    </recommendedName>
</protein>
<dbReference type="AlphaFoldDB" id="A0A7D6Z1K9"/>
<feature type="region of interest" description="Disordered" evidence="1">
    <location>
        <begin position="148"/>
        <end position="167"/>
    </location>
</feature>
<reference evidence="2 3" key="1">
    <citation type="submission" date="2020-07" db="EMBL/GenBank/DDBJ databases">
        <authorList>
            <person name="Zhuang K."/>
            <person name="Ran Y."/>
        </authorList>
    </citation>
    <scope>NUCLEOTIDE SEQUENCE [LARGE SCALE GENOMIC DNA]</scope>
    <source>
        <strain evidence="2 3">WCH-YHL-001</strain>
    </source>
</reference>
<sequence>MMAENCDSKLESMTPAVLFLTFTTMARRATVEHYRAAAQSWASWKGIRIVHEIVELGTGDTQFCDRLAFPAVKQYLEAHSEVRDIIIPAANNSSRTAMNDVRYQIRQMGVKYWVAPVPQARSRKTTRLRTRPLSELFAEAEKVGRALLEADGKGTSAESRNAQGDES</sequence>
<dbReference type="EMBL" id="CP059399">
    <property type="protein sequence ID" value="QLY30386.1"/>
    <property type="molecule type" value="Genomic_DNA"/>
</dbReference>
<dbReference type="KEGG" id="nhu:H0264_35575"/>
<evidence type="ECO:0000256" key="1">
    <source>
        <dbReference type="SAM" id="MobiDB-lite"/>
    </source>
</evidence>
<dbReference type="RefSeq" id="WP_181581584.1">
    <property type="nucleotide sequence ID" value="NZ_CP059399.1"/>
</dbReference>
<evidence type="ECO:0008006" key="4">
    <source>
        <dbReference type="Google" id="ProtNLM"/>
    </source>
</evidence>
<organism evidence="2 3">
    <name type="scientific">Nocardia huaxiensis</name>
    <dbReference type="NCBI Taxonomy" id="2755382"/>
    <lineage>
        <taxon>Bacteria</taxon>
        <taxon>Bacillati</taxon>
        <taxon>Actinomycetota</taxon>
        <taxon>Actinomycetes</taxon>
        <taxon>Mycobacteriales</taxon>
        <taxon>Nocardiaceae</taxon>
        <taxon>Nocardia</taxon>
    </lineage>
</organism>
<proteinExistence type="predicted"/>
<name>A0A7D6Z1K9_9NOCA</name>
<gene>
    <name evidence="2" type="ORF">H0264_35575</name>
</gene>
<keyword evidence="3" id="KW-1185">Reference proteome</keyword>